<dbReference type="EMBL" id="CP017141">
    <property type="protein sequence ID" value="AOM79328.1"/>
    <property type="molecule type" value="Genomic_DNA"/>
</dbReference>
<keyword evidence="6" id="KW-1185">Reference proteome</keyword>
<dbReference type="AlphaFoldDB" id="A0A1D7QKY2"/>
<dbReference type="Pfam" id="PF01638">
    <property type="entry name" value="HxlR"/>
    <property type="match status" value="1"/>
</dbReference>
<evidence type="ECO:0000256" key="3">
    <source>
        <dbReference type="ARBA" id="ARBA00023163"/>
    </source>
</evidence>
<keyword evidence="2" id="KW-0238">DNA-binding</keyword>
<dbReference type="KEGG" id="psty:BFS30_20445"/>
<dbReference type="Gene3D" id="1.10.10.10">
    <property type="entry name" value="Winged helix-like DNA-binding domain superfamily/Winged helix DNA-binding domain"/>
    <property type="match status" value="1"/>
</dbReference>
<dbReference type="SUPFAM" id="SSF46785">
    <property type="entry name" value="Winged helix' DNA-binding domain"/>
    <property type="match status" value="1"/>
</dbReference>
<name>A0A1D7QKY2_9SPHI</name>
<dbReference type="GO" id="GO:0003677">
    <property type="term" value="F:DNA binding"/>
    <property type="evidence" value="ECO:0007669"/>
    <property type="project" value="UniProtKB-KW"/>
</dbReference>
<dbReference type="PROSITE" id="PS51118">
    <property type="entry name" value="HTH_HXLR"/>
    <property type="match status" value="1"/>
</dbReference>
<dbReference type="PANTHER" id="PTHR33204:SF29">
    <property type="entry name" value="TRANSCRIPTIONAL REGULATOR"/>
    <property type="match status" value="1"/>
</dbReference>
<keyword evidence="1" id="KW-0805">Transcription regulation</keyword>
<dbReference type="RefSeq" id="WP_069380991.1">
    <property type="nucleotide sequence ID" value="NZ_CP017141.1"/>
</dbReference>
<evidence type="ECO:0000256" key="2">
    <source>
        <dbReference type="ARBA" id="ARBA00023125"/>
    </source>
</evidence>
<evidence type="ECO:0000313" key="5">
    <source>
        <dbReference type="EMBL" id="AOM79328.1"/>
    </source>
</evidence>
<proteinExistence type="predicted"/>
<reference evidence="5 6" key="1">
    <citation type="submission" date="2016-08" db="EMBL/GenBank/DDBJ databases">
        <authorList>
            <person name="Seilhamer J.J."/>
        </authorList>
    </citation>
    <scope>NUCLEOTIDE SEQUENCE [LARGE SCALE GENOMIC DNA]</scope>
    <source>
        <strain evidence="5 6">DX4</strain>
    </source>
</reference>
<evidence type="ECO:0000313" key="6">
    <source>
        <dbReference type="Proteomes" id="UP000094313"/>
    </source>
</evidence>
<protein>
    <submittedName>
        <fullName evidence="5">HxlR family transcriptional regulator</fullName>
    </submittedName>
</protein>
<dbReference type="InterPro" id="IPR036390">
    <property type="entry name" value="WH_DNA-bd_sf"/>
</dbReference>
<dbReference type="OrthoDB" id="2619345at2"/>
<dbReference type="InterPro" id="IPR036388">
    <property type="entry name" value="WH-like_DNA-bd_sf"/>
</dbReference>
<keyword evidence="3" id="KW-0804">Transcription</keyword>
<accession>A0A1D7QKY2</accession>
<gene>
    <name evidence="5" type="ORF">BFS30_20445</name>
</gene>
<organism evidence="5 6">
    <name type="scientific">Pedobacter steynii</name>
    <dbReference type="NCBI Taxonomy" id="430522"/>
    <lineage>
        <taxon>Bacteria</taxon>
        <taxon>Pseudomonadati</taxon>
        <taxon>Bacteroidota</taxon>
        <taxon>Sphingobacteriia</taxon>
        <taxon>Sphingobacteriales</taxon>
        <taxon>Sphingobacteriaceae</taxon>
        <taxon>Pedobacter</taxon>
    </lineage>
</organism>
<dbReference type="InterPro" id="IPR002577">
    <property type="entry name" value="HTH_HxlR"/>
</dbReference>
<evidence type="ECO:0000259" key="4">
    <source>
        <dbReference type="PROSITE" id="PS51118"/>
    </source>
</evidence>
<evidence type="ECO:0000256" key="1">
    <source>
        <dbReference type="ARBA" id="ARBA00023015"/>
    </source>
</evidence>
<dbReference type="Proteomes" id="UP000094313">
    <property type="component" value="Chromosome"/>
</dbReference>
<feature type="domain" description="HTH hxlR-type" evidence="4">
    <location>
        <begin position="11"/>
        <end position="115"/>
    </location>
</feature>
<sequence>MTAENETPSACAGSSSRAVRDALDVLTGKWKLPILMAISIGAIRFRKIANEIPGITDKMLSKELKDLEINRLIERTVLPTFPPTVEYSLTRHGRTLDKVIAELSAWGAAHRKEVTGN</sequence>
<dbReference type="PANTHER" id="PTHR33204">
    <property type="entry name" value="TRANSCRIPTIONAL REGULATOR, MARR FAMILY"/>
    <property type="match status" value="1"/>
</dbReference>